<evidence type="ECO:0000256" key="2">
    <source>
        <dbReference type="ARBA" id="ARBA00011974"/>
    </source>
</evidence>
<protein>
    <recommendedName>
        <fullName evidence="2">adenosylhomocysteine nucleosidase</fullName>
        <ecNumber evidence="2">3.2.2.9</ecNumber>
    </recommendedName>
</protein>
<dbReference type="AlphaFoldDB" id="A0A2Y9BKP7"/>
<dbReference type="GO" id="GO:0019509">
    <property type="term" value="P:L-methionine salvage from methylthioadenosine"/>
    <property type="evidence" value="ECO:0007669"/>
    <property type="project" value="UniProtKB-UniPathway"/>
</dbReference>
<evidence type="ECO:0000313" key="7">
    <source>
        <dbReference type="EMBL" id="PWJ20677.1"/>
    </source>
</evidence>
<keyword evidence="8" id="KW-1185">Reference proteome</keyword>
<evidence type="ECO:0000256" key="4">
    <source>
        <dbReference type="ARBA" id="ARBA00022801"/>
    </source>
</evidence>
<comment type="caution">
    <text evidence="7">The sequence shown here is derived from an EMBL/GenBank/DDBJ whole genome shotgun (WGS) entry which is preliminary data.</text>
</comment>
<organism evidence="7 8">
    <name type="scientific">Faecalicatena orotica</name>
    <dbReference type="NCBI Taxonomy" id="1544"/>
    <lineage>
        <taxon>Bacteria</taxon>
        <taxon>Bacillati</taxon>
        <taxon>Bacillota</taxon>
        <taxon>Clostridia</taxon>
        <taxon>Lachnospirales</taxon>
        <taxon>Lachnospiraceae</taxon>
        <taxon>Faecalicatena</taxon>
    </lineage>
</organism>
<dbReference type="Pfam" id="PF01048">
    <property type="entry name" value="PNP_UDP_1"/>
    <property type="match status" value="1"/>
</dbReference>
<dbReference type="NCBIfam" id="TIGR01704">
    <property type="entry name" value="MTA_SAH-Nsdase"/>
    <property type="match status" value="1"/>
</dbReference>
<keyword evidence="5" id="KW-0486">Methionine biosynthesis</keyword>
<evidence type="ECO:0000256" key="5">
    <source>
        <dbReference type="ARBA" id="ARBA00023167"/>
    </source>
</evidence>
<dbReference type="PANTHER" id="PTHR46832:SF1">
    <property type="entry name" value="5'-METHYLTHIOADENOSINE_S-ADENOSYLHOMOCYSTEINE NUCLEOSIDASE"/>
    <property type="match status" value="1"/>
</dbReference>
<feature type="domain" description="Nucleoside phosphorylase" evidence="6">
    <location>
        <begin position="5"/>
        <end position="224"/>
    </location>
</feature>
<gene>
    <name evidence="7" type="ORF">A8806_12263</name>
</gene>
<keyword evidence="3" id="KW-0028">Amino-acid biosynthesis</keyword>
<dbReference type="CDD" id="cd09008">
    <property type="entry name" value="MTAN"/>
    <property type="match status" value="1"/>
</dbReference>
<dbReference type="GO" id="GO:0019284">
    <property type="term" value="P:L-methionine salvage from S-adenosylmethionine"/>
    <property type="evidence" value="ECO:0007669"/>
    <property type="project" value="TreeGrafter"/>
</dbReference>
<dbReference type="GO" id="GO:0005829">
    <property type="term" value="C:cytosol"/>
    <property type="evidence" value="ECO:0007669"/>
    <property type="project" value="TreeGrafter"/>
</dbReference>
<evidence type="ECO:0000259" key="6">
    <source>
        <dbReference type="Pfam" id="PF01048"/>
    </source>
</evidence>
<accession>A0A2Y9BKP7</accession>
<dbReference type="UniPathway" id="UPA00904">
    <property type="reaction ID" value="UER00871"/>
</dbReference>
<evidence type="ECO:0000256" key="3">
    <source>
        <dbReference type="ARBA" id="ARBA00022605"/>
    </source>
</evidence>
<sequence length="232" mass="25491">MMEWKMGIICAEEAELAPILQHVENLQVTEKAMLKFYEGTVRGIPAVLTNCGNCKVNAAIAAQVMADLYHVNGMINAGTAGGMDETVELFDTVISTASAYHDVAENILTGFHPYFPSVYIESDERFLNAAKRVEDKASNRLLFGKSVTGECFITDDNRDEINEKFAPLSVDMETASIAHVCFVNQIPFIAVRTITDTASHAGVGNFRENCEKASIISKDIVLLILEELTEAY</sequence>
<dbReference type="Gene3D" id="3.40.50.1580">
    <property type="entry name" value="Nucleoside phosphorylase domain"/>
    <property type="match status" value="1"/>
</dbReference>
<dbReference type="InterPro" id="IPR010049">
    <property type="entry name" value="MTA_SAH_Nsdase"/>
</dbReference>
<dbReference type="GO" id="GO:0008782">
    <property type="term" value="F:adenosylhomocysteine nucleosidase activity"/>
    <property type="evidence" value="ECO:0007669"/>
    <property type="project" value="UniProtKB-EC"/>
</dbReference>
<dbReference type="GO" id="GO:0008930">
    <property type="term" value="F:methylthioadenosine nucleosidase activity"/>
    <property type="evidence" value="ECO:0007669"/>
    <property type="project" value="InterPro"/>
</dbReference>
<dbReference type="InterPro" id="IPR035994">
    <property type="entry name" value="Nucleoside_phosphorylase_sf"/>
</dbReference>
<dbReference type="SUPFAM" id="SSF53167">
    <property type="entry name" value="Purine and uridine phosphorylases"/>
    <property type="match status" value="1"/>
</dbReference>
<dbReference type="RefSeq" id="WP_242996267.1">
    <property type="nucleotide sequence ID" value="NZ_BAAACK010000012.1"/>
</dbReference>
<dbReference type="EMBL" id="QGDL01000022">
    <property type="protein sequence ID" value="PWJ20677.1"/>
    <property type="molecule type" value="Genomic_DNA"/>
</dbReference>
<dbReference type="PANTHER" id="PTHR46832">
    <property type="entry name" value="5'-METHYLTHIOADENOSINE/S-ADENOSYLHOMOCYSTEINE NUCLEOSIDASE"/>
    <property type="match status" value="1"/>
</dbReference>
<dbReference type="Proteomes" id="UP000245845">
    <property type="component" value="Unassembled WGS sequence"/>
</dbReference>
<dbReference type="GO" id="GO:0009164">
    <property type="term" value="P:nucleoside catabolic process"/>
    <property type="evidence" value="ECO:0007669"/>
    <property type="project" value="InterPro"/>
</dbReference>
<comment type="pathway">
    <text evidence="1">Amino-acid biosynthesis; L-methionine biosynthesis via salvage pathway; S-methyl-5-thio-alpha-D-ribose 1-phosphate from S-methyl-5'-thioadenosine (hydrolase route): step 1/2.</text>
</comment>
<proteinExistence type="predicted"/>
<dbReference type="EC" id="3.2.2.9" evidence="2"/>
<reference evidence="7 8" key="1">
    <citation type="submission" date="2018-05" db="EMBL/GenBank/DDBJ databases">
        <title>The Hungate 1000. A catalogue of reference genomes from the rumen microbiome.</title>
        <authorList>
            <person name="Kelly W."/>
        </authorList>
    </citation>
    <scope>NUCLEOTIDE SEQUENCE [LARGE SCALE GENOMIC DNA]</scope>
    <source>
        <strain evidence="7 8">NLAE-zl-C242</strain>
    </source>
</reference>
<dbReference type="InterPro" id="IPR000845">
    <property type="entry name" value="Nucleoside_phosphorylase_d"/>
</dbReference>
<keyword evidence="4" id="KW-0378">Hydrolase</keyword>
<evidence type="ECO:0000313" key="8">
    <source>
        <dbReference type="Proteomes" id="UP000245845"/>
    </source>
</evidence>
<name>A0A2Y9BKP7_9FIRM</name>
<evidence type="ECO:0000256" key="1">
    <source>
        <dbReference type="ARBA" id="ARBA00004945"/>
    </source>
</evidence>